<keyword evidence="1" id="KW-0066">ATP synthesis</keyword>
<evidence type="ECO:0000256" key="1">
    <source>
        <dbReference type="ARBA" id="ARBA00023196"/>
    </source>
</evidence>
<feature type="non-terminal residue" evidence="3">
    <location>
        <position position="42"/>
    </location>
</feature>
<dbReference type="GO" id="GO:0015986">
    <property type="term" value="P:proton motive force-driven ATP synthesis"/>
    <property type="evidence" value="ECO:0007669"/>
    <property type="project" value="InterPro"/>
</dbReference>
<protein>
    <submittedName>
        <fullName evidence="3">F0F1 ATP synthase subunit epsilon</fullName>
    </submittedName>
</protein>
<dbReference type="EMBL" id="JABCLD010001456">
    <property type="protein sequence ID" value="NMU26783.1"/>
    <property type="molecule type" value="Genomic_DNA"/>
</dbReference>
<evidence type="ECO:0000313" key="3">
    <source>
        <dbReference type="EMBL" id="NMU26783.1"/>
    </source>
</evidence>
<dbReference type="Gene3D" id="2.60.15.10">
    <property type="entry name" value="F0F1 ATP synthase delta/epsilon subunit, N-terminal"/>
    <property type="match status" value="1"/>
</dbReference>
<evidence type="ECO:0000259" key="2">
    <source>
        <dbReference type="Pfam" id="PF02823"/>
    </source>
</evidence>
<reference evidence="3 4" key="1">
    <citation type="submission" date="2020-04" db="EMBL/GenBank/DDBJ databases">
        <title>Whole-genome sequencing of Vibrio spp. from China reveals different genetic environments of blaCTX-M-14 among diverse lineages.</title>
        <authorList>
            <person name="Zheng Z."/>
            <person name="Ye L."/>
            <person name="Chen S."/>
        </authorList>
    </citation>
    <scope>NUCLEOTIDE SEQUENCE [LARGE SCALE GENOMIC DNA]</scope>
    <source>
        <strain evidence="3 4">Vb0574</strain>
    </source>
</reference>
<evidence type="ECO:0000313" key="4">
    <source>
        <dbReference type="Proteomes" id="UP000555836"/>
    </source>
</evidence>
<sequence>MAAITFHLDVVSAEKKIFSGRVETFQVTGSEGELGIFHGHTP</sequence>
<accession>A0A7Y0S5J6</accession>
<proteinExistence type="predicted"/>
<dbReference type="Pfam" id="PF02823">
    <property type="entry name" value="ATP-synt_DE_N"/>
    <property type="match status" value="1"/>
</dbReference>
<keyword evidence="1" id="KW-0139">CF(1)</keyword>
<dbReference type="Proteomes" id="UP000555836">
    <property type="component" value="Unassembled WGS sequence"/>
</dbReference>
<dbReference type="GO" id="GO:0045259">
    <property type="term" value="C:proton-transporting ATP synthase complex"/>
    <property type="evidence" value="ECO:0007669"/>
    <property type="project" value="UniProtKB-KW"/>
</dbReference>
<feature type="domain" description="ATP synthase F1 complex delta/epsilon subunit N-terminal" evidence="2">
    <location>
        <begin position="6"/>
        <end position="42"/>
    </location>
</feature>
<dbReference type="InterPro" id="IPR036771">
    <property type="entry name" value="ATPsynth_dsu/esu_N"/>
</dbReference>
<dbReference type="SUPFAM" id="SSF51344">
    <property type="entry name" value="Epsilon subunit of F1F0-ATP synthase N-terminal domain"/>
    <property type="match status" value="1"/>
</dbReference>
<name>A0A7Y0S5J6_VIBPH</name>
<gene>
    <name evidence="3" type="primary">atpC</name>
    <name evidence="3" type="ORF">HKB21_14270</name>
</gene>
<organism evidence="3 4">
    <name type="scientific">Vibrio parahaemolyticus</name>
    <dbReference type="NCBI Taxonomy" id="670"/>
    <lineage>
        <taxon>Bacteria</taxon>
        <taxon>Pseudomonadati</taxon>
        <taxon>Pseudomonadota</taxon>
        <taxon>Gammaproteobacteria</taxon>
        <taxon>Vibrionales</taxon>
        <taxon>Vibrionaceae</taxon>
        <taxon>Vibrio</taxon>
    </lineage>
</organism>
<dbReference type="AlphaFoldDB" id="A0A7Y0S5J6"/>
<comment type="caution">
    <text evidence="3">The sequence shown here is derived from an EMBL/GenBank/DDBJ whole genome shotgun (WGS) entry which is preliminary data.</text>
</comment>
<dbReference type="InterPro" id="IPR020546">
    <property type="entry name" value="ATP_synth_F1_dsu/esu_N"/>
</dbReference>